<evidence type="ECO:0000313" key="4">
    <source>
        <dbReference type="Proteomes" id="UP000255423"/>
    </source>
</evidence>
<proteinExistence type="predicted"/>
<dbReference type="RefSeq" id="WP_014545866.1">
    <property type="nucleotide sequence ID" value="NZ_UHJL01000003.1"/>
</dbReference>
<dbReference type="Proteomes" id="UP000255423">
    <property type="component" value="Unassembled WGS sequence"/>
</dbReference>
<feature type="region of interest" description="Disordered" evidence="1">
    <location>
        <begin position="269"/>
        <end position="288"/>
    </location>
</feature>
<evidence type="ECO:0000259" key="2">
    <source>
        <dbReference type="Pfam" id="PF14394"/>
    </source>
</evidence>
<dbReference type="InterPro" id="IPR025537">
    <property type="entry name" value="DUF4423"/>
</dbReference>
<reference evidence="3 4" key="1">
    <citation type="submission" date="2017-08" db="EMBL/GenBank/DDBJ databases">
        <authorList>
            <person name="de Groot N.N."/>
        </authorList>
    </citation>
    <scope>NUCLEOTIDE SEQUENCE [LARGE SCALE GENOMIC DNA]</scope>
    <source>
        <strain evidence="3 4">HM2</strain>
    </source>
</reference>
<gene>
    <name evidence="3" type="ORF">SAMN05661053_2258</name>
</gene>
<evidence type="ECO:0000256" key="1">
    <source>
        <dbReference type="SAM" id="MobiDB-lite"/>
    </source>
</evidence>
<sequence length="288" mass="32674">MPEVLDYLEYREYLKDWFVETKKDNPFTSYRYLGQKTGVDPAWLVRVFQKEGHLNESTLPVFIRICGLDDRRAEYFKTLYRFNKTKAKQTLSELYYKLLELRSLETRVLSEPELAYFGSWACAALRALIGITKDTSDIAGLGKHLNPPISQDDARNALGILKQLGLVVPDGTGGWNITDQIISTGGEVKSSAVRSFHRHTMELAQESLDRHKPEERDISSVVFTADESDLPEIKHKIEEFRRGLLQFARKSERADRVYALNIAMYPLSDKVADPATGPTSPENKGGAK</sequence>
<dbReference type="EMBL" id="UHJL01000003">
    <property type="protein sequence ID" value="SUQ24844.1"/>
    <property type="molecule type" value="Genomic_DNA"/>
</dbReference>
<feature type="domain" description="DUF4423" evidence="2">
    <location>
        <begin position="104"/>
        <end position="267"/>
    </location>
</feature>
<dbReference type="NCBIfam" id="TIGR02147">
    <property type="entry name" value="Fsuc_second"/>
    <property type="match status" value="1"/>
</dbReference>
<evidence type="ECO:0000313" key="3">
    <source>
        <dbReference type="EMBL" id="SUQ24844.1"/>
    </source>
</evidence>
<accession>A0A380S7G6</accession>
<organism evidence="3 4">
    <name type="scientific">Fibrobacter succinogenes</name>
    <name type="common">Bacteroides succinogenes</name>
    <dbReference type="NCBI Taxonomy" id="833"/>
    <lineage>
        <taxon>Bacteria</taxon>
        <taxon>Pseudomonadati</taxon>
        <taxon>Fibrobacterota</taxon>
        <taxon>Fibrobacteria</taxon>
        <taxon>Fibrobacterales</taxon>
        <taxon>Fibrobacteraceae</taxon>
        <taxon>Fibrobacter</taxon>
    </lineage>
</organism>
<dbReference type="Pfam" id="PF14394">
    <property type="entry name" value="DUF4423"/>
    <property type="match status" value="1"/>
</dbReference>
<dbReference type="InterPro" id="IPR011873">
    <property type="entry name" value="CHP02147"/>
</dbReference>
<dbReference type="AlphaFoldDB" id="A0A380S7G6"/>
<protein>
    <submittedName>
        <fullName evidence="3">TIGR02147 family protein</fullName>
    </submittedName>
</protein>
<name>A0A380S7G6_FIBSU</name>
<dbReference type="OMA" id="HTMELAQ"/>